<dbReference type="GO" id="GO:0006351">
    <property type="term" value="P:DNA-templated transcription"/>
    <property type="evidence" value="ECO:0007669"/>
    <property type="project" value="InterPro"/>
</dbReference>
<feature type="region of interest" description="Disordered" evidence="8">
    <location>
        <begin position="328"/>
        <end position="358"/>
    </location>
</feature>
<name>A0A6A6NTM4_9PEZI</name>
<feature type="domain" description="C2H2-type" evidence="9">
    <location>
        <begin position="236"/>
        <end position="263"/>
    </location>
</feature>
<dbReference type="Proteomes" id="UP000799766">
    <property type="component" value="Unassembled WGS sequence"/>
</dbReference>
<dbReference type="InterPro" id="IPR007219">
    <property type="entry name" value="XnlR_reg_dom"/>
</dbReference>
<keyword evidence="4 7" id="KW-0863">Zinc-finger</keyword>
<keyword evidence="2" id="KW-0479">Metal-binding</keyword>
<feature type="compositionally biased region" description="Polar residues" evidence="8">
    <location>
        <begin position="46"/>
        <end position="58"/>
    </location>
</feature>
<dbReference type="GO" id="GO:0005634">
    <property type="term" value="C:nucleus"/>
    <property type="evidence" value="ECO:0007669"/>
    <property type="project" value="UniProtKB-SubCell"/>
</dbReference>
<keyword evidence="3" id="KW-0677">Repeat</keyword>
<proteinExistence type="predicted"/>
<protein>
    <submittedName>
        <fullName evidence="10">Fungal-specific transcription factor domain-containing protein</fullName>
    </submittedName>
</protein>
<comment type="subcellular location">
    <subcellularLocation>
        <location evidence="1">Nucleus</location>
    </subcellularLocation>
</comment>
<feature type="compositionally biased region" description="Polar residues" evidence="8">
    <location>
        <begin position="878"/>
        <end position="889"/>
    </location>
</feature>
<dbReference type="GO" id="GO:0000978">
    <property type="term" value="F:RNA polymerase II cis-regulatory region sequence-specific DNA binding"/>
    <property type="evidence" value="ECO:0007669"/>
    <property type="project" value="InterPro"/>
</dbReference>
<dbReference type="OrthoDB" id="9439903at2759"/>
<dbReference type="SUPFAM" id="SSF57667">
    <property type="entry name" value="beta-beta-alpha zinc fingers"/>
    <property type="match status" value="1"/>
</dbReference>
<dbReference type="EMBL" id="MU001688">
    <property type="protein sequence ID" value="KAF2455099.1"/>
    <property type="molecule type" value="Genomic_DNA"/>
</dbReference>
<dbReference type="PROSITE" id="PS50157">
    <property type="entry name" value="ZINC_FINGER_C2H2_2"/>
    <property type="match status" value="2"/>
</dbReference>
<dbReference type="GO" id="GO:0000785">
    <property type="term" value="C:chromatin"/>
    <property type="evidence" value="ECO:0007669"/>
    <property type="project" value="TreeGrafter"/>
</dbReference>
<accession>A0A6A6NTM4</accession>
<sequence length="1054" mass="113663">MDDSLTSNGISALSASQHQHNSLGQRYFGSQPSPSTLPPLHPLPKNTRQPNTAPQTPMASHPHTPNPPQHLGGQSTSYPPIAPQPSQPPPVPMQPSTSYLQSGPPAPQPFLAPSSTSHPNQPSIAPAPPSRGLPAPITSHGGSGYATQYGQSQLLSQPPVVPTNQDMEPVHVVGSQGRRGVLPSLPGRSVAGTGKTAPVPTKNADGKYPCPHCNRTYLHAKHLKRHMLRHTGDRPYQCPLCSDTFSRSDILKRHFQKCSARRGNPTGATHLSHSQSHLRRNSAAVSSAADHGFIGNVSAPSSAYGDGSPVNGLAGVGLPSEHAVLPGQLASSSARSSRSNSLMRPAGSGKENRRSLPNMSALTSVGLGGFDESRAVSAAASGGMPQPMQAFHTPHGLAQHNFAYQNPAVNGTDMSHGPSVKSEQHDMLYYGRPPMQNLEGVHGGPGENVEWGDSFQSDGQDGFMMAHTGAADSMAGGKGGEGGGVGSGNFQPAGESTQESMFGNMYPQPSQFGADPHFPWNLDPSAHDDPMQNKADALVAFCLPKGTQPSNHSLTTGELKTIFTKDNAIEFLNLFANWQSHWPMIHIPTFNPYASNDGLVSAMMCAGAVYSDRLSVHQVRKLINTVKDAIYRSSRVYNFVAASYPDCPLGAFGHVKPDIEEIQSLILLLSLLMWHGNNAQRCVAMEEYPKVAIAARMAGLLRLAPPNHPAYSILHQSDRALDQTDASSWQWEQWTEQETRVRIMYLVFLIDAAMAIYFNYPPSFDICELQLPLPADDATWEAATAADCADALGLHGPEFQIDKNTTGSRRPTQMNLNAVVAMLMDGSYKYGERLTNPYSKFIVIHALHALLWRCQSSIATGSGQITITGYAVSGPGTPLSQNEWPTDNHSGSRGSATSGAATPNEGGNTQLAQQTQNAHHLLKRVALALENWKAAWDGDMMVQYPPTYRARRVGFCRDGIYFYWLAIVLLRGPNRQAETQLPPDTRCFRMFQYIKKIKVHVAMESGQRGLDVGSMGEIDDSYGVEDLTLDMKLLFAPISSTTKHGGFSPTRGIP</sequence>
<dbReference type="InterPro" id="IPR036236">
    <property type="entry name" value="Znf_C2H2_sf"/>
</dbReference>
<evidence type="ECO:0000313" key="10">
    <source>
        <dbReference type="EMBL" id="KAF2455099.1"/>
    </source>
</evidence>
<dbReference type="CDD" id="cd12148">
    <property type="entry name" value="fungal_TF_MHR"/>
    <property type="match status" value="1"/>
</dbReference>
<gene>
    <name evidence="10" type="ORF">BDY21DRAFT_290136</name>
</gene>
<evidence type="ECO:0000259" key="9">
    <source>
        <dbReference type="PROSITE" id="PS50157"/>
    </source>
</evidence>
<feature type="compositionally biased region" description="Polar residues" evidence="8">
    <location>
        <begin position="1"/>
        <end position="24"/>
    </location>
</feature>
<evidence type="ECO:0000256" key="2">
    <source>
        <dbReference type="ARBA" id="ARBA00022723"/>
    </source>
</evidence>
<feature type="compositionally biased region" description="Low complexity" evidence="8">
    <location>
        <begin position="330"/>
        <end position="341"/>
    </location>
</feature>
<dbReference type="PROSITE" id="PS00028">
    <property type="entry name" value="ZINC_FINGER_C2H2_1"/>
    <property type="match status" value="1"/>
</dbReference>
<feature type="compositionally biased region" description="Polar residues" evidence="8">
    <location>
        <begin position="905"/>
        <end position="914"/>
    </location>
</feature>
<dbReference type="AlphaFoldDB" id="A0A6A6NTM4"/>
<dbReference type="Gene3D" id="3.30.160.60">
    <property type="entry name" value="Classic Zinc Finger"/>
    <property type="match status" value="2"/>
</dbReference>
<dbReference type="PANTHER" id="PTHR40626">
    <property type="entry name" value="MIP31509P"/>
    <property type="match status" value="1"/>
</dbReference>
<evidence type="ECO:0000256" key="6">
    <source>
        <dbReference type="ARBA" id="ARBA00023242"/>
    </source>
</evidence>
<feature type="region of interest" description="Disordered" evidence="8">
    <location>
        <begin position="1"/>
        <end position="148"/>
    </location>
</feature>
<organism evidence="10 11">
    <name type="scientific">Lineolata rhizophorae</name>
    <dbReference type="NCBI Taxonomy" id="578093"/>
    <lineage>
        <taxon>Eukaryota</taxon>
        <taxon>Fungi</taxon>
        <taxon>Dikarya</taxon>
        <taxon>Ascomycota</taxon>
        <taxon>Pezizomycotina</taxon>
        <taxon>Dothideomycetes</taxon>
        <taxon>Dothideomycetes incertae sedis</taxon>
        <taxon>Lineolatales</taxon>
        <taxon>Lineolataceae</taxon>
        <taxon>Lineolata</taxon>
    </lineage>
</organism>
<reference evidence="10" key="1">
    <citation type="journal article" date="2020" name="Stud. Mycol.">
        <title>101 Dothideomycetes genomes: a test case for predicting lifestyles and emergence of pathogens.</title>
        <authorList>
            <person name="Haridas S."/>
            <person name="Albert R."/>
            <person name="Binder M."/>
            <person name="Bloem J."/>
            <person name="Labutti K."/>
            <person name="Salamov A."/>
            <person name="Andreopoulos B."/>
            <person name="Baker S."/>
            <person name="Barry K."/>
            <person name="Bills G."/>
            <person name="Bluhm B."/>
            <person name="Cannon C."/>
            <person name="Castanera R."/>
            <person name="Culley D."/>
            <person name="Daum C."/>
            <person name="Ezra D."/>
            <person name="Gonzalez J."/>
            <person name="Henrissat B."/>
            <person name="Kuo A."/>
            <person name="Liang C."/>
            <person name="Lipzen A."/>
            <person name="Lutzoni F."/>
            <person name="Magnuson J."/>
            <person name="Mondo S."/>
            <person name="Nolan M."/>
            <person name="Ohm R."/>
            <person name="Pangilinan J."/>
            <person name="Park H.-J."/>
            <person name="Ramirez L."/>
            <person name="Alfaro M."/>
            <person name="Sun H."/>
            <person name="Tritt A."/>
            <person name="Yoshinaga Y."/>
            <person name="Zwiers L.-H."/>
            <person name="Turgeon B."/>
            <person name="Goodwin S."/>
            <person name="Spatafora J."/>
            <person name="Crous P."/>
            <person name="Grigoriev I."/>
        </authorList>
    </citation>
    <scope>NUCLEOTIDE SEQUENCE</scope>
    <source>
        <strain evidence="10">ATCC 16933</strain>
    </source>
</reference>
<dbReference type="Pfam" id="PF04082">
    <property type="entry name" value="Fungal_trans"/>
    <property type="match status" value="1"/>
</dbReference>
<evidence type="ECO:0000256" key="1">
    <source>
        <dbReference type="ARBA" id="ARBA00004123"/>
    </source>
</evidence>
<feature type="region of interest" description="Disordered" evidence="8">
    <location>
        <begin position="876"/>
        <end position="914"/>
    </location>
</feature>
<evidence type="ECO:0000256" key="3">
    <source>
        <dbReference type="ARBA" id="ARBA00022737"/>
    </source>
</evidence>
<dbReference type="GO" id="GO:0000981">
    <property type="term" value="F:DNA-binding transcription factor activity, RNA polymerase II-specific"/>
    <property type="evidence" value="ECO:0007669"/>
    <property type="project" value="InterPro"/>
</dbReference>
<dbReference type="InterPro" id="IPR013087">
    <property type="entry name" value="Znf_C2H2_type"/>
</dbReference>
<feature type="region of interest" description="Disordered" evidence="8">
    <location>
        <begin position="177"/>
        <end position="203"/>
    </location>
</feature>
<evidence type="ECO:0000256" key="7">
    <source>
        <dbReference type="PROSITE-ProRule" id="PRU00042"/>
    </source>
</evidence>
<keyword evidence="11" id="KW-1185">Reference proteome</keyword>
<dbReference type="PANTHER" id="PTHR40626:SF12">
    <property type="entry name" value="RFEC"/>
    <property type="match status" value="1"/>
</dbReference>
<evidence type="ECO:0000256" key="4">
    <source>
        <dbReference type="ARBA" id="ARBA00022771"/>
    </source>
</evidence>
<evidence type="ECO:0000256" key="5">
    <source>
        <dbReference type="ARBA" id="ARBA00022833"/>
    </source>
</evidence>
<keyword evidence="6" id="KW-0539">Nucleus</keyword>
<feature type="compositionally biased region" description="Low complexity" evidence="8">
    <location>
        <begin position="891"/>
        <end position="902"/>
    </location>
</feature>
<feature type="compositionally biased region" description="Polar residues" evidence="8">
    <location>
        <begin position="113"/>
        <end position="123"/>
    </location>
</feature>
<feature type="compositionally biased region" description="Pro residues" evidence="8">
    <location>
        <begin position="80"/>
        <end position="93"/>
    </location>
</feature>
<dbReference type="GO" id="GO:0008270">
    <property type="term" value="F:zinc ion binding"/>
    <property type="evidence" value="ECO:0007669"/>
    <property type="project" value="UniProtKB-KW"/>
</dbReference>
<dbReference type="InterPro" id="IPR051059">
    <property type="entry name" value="VerF-like"/>
</dbReference>
<feature type="domain" description="C2H2-type" evidence="9">
    <location>
        <begin position="208"/>
        <end position="235"/>
    </location>
</feature>
<evidence type="ECO:0000256" key="8">
    <source>
        <dbReference type="SAM" id="MobiDB-lite"/>
    </source>
</evidence>
<feature type="region of interest" description="Disordered" evidence="8">
    <location>
        <begin position="260"/>
        <end position="284"/>
    </location>
</feature>
<keyword evidence="5" id="KW-0862">Zinc</keyword>
<feature type="compositionally biased region" description="Polar residues" evidence="8">
    <location>
        <begin position="266"/>
        <end position="275"/>
    </location>
</feature>
<evidence type="ECO:0000313" key="11">
    <source>
        <dbReference type="Proteomes" id="UP000799766"/>
    </source>
</evidence>
<dbReference type="SMART" id="SM00355">
    <property type="entry name" value="ZnF_C2H2"/>
    <property type="match status" value="2"/>
</dbReference>